<organism evidence="2 3">
    <name type="scientific">Nocardioides marinquilinus</name>
    <dbReference type="NCBI Taxonomy" id="1210400"/>
    <lineage>
        <taxon>Bacteria</taxon>
        <taxon>Bacillati</taxon>
        <taxon>Actinomycetota</taxon>
        <taxon>Actinomycetes</taxon>
        <taxon>Propionibacteriales</taxon>
        <taxon>Nocardioidaceae</taxon>
        <taxon>Nocardioides</taxon>
    </lineage>
</organism>
<proteinExistence type="predicted"/>
<sequence length="77" mass="8664">MKLPQDGALAYSVDQAAHLCGLSSKSIQRAIKSGELRAKRTNRSAHGEPPSGRILILRSDLETWLENLDDDWWGLRY</sequence>
<evidence type="ECO:0000313" key="3">
    <source>
        <dbReference type="Proteomes" id="UP001500221"/>
    </source>
</evidence>
<dbReference type="RefSeq" id="WP_425577055.1">
    <property type="nucleotide sequence ID" value="NZ_BAABKG010000005.1"/>
</dbReference>
<feature type="domain" description="Helix-turn-helix" evidence="1">
    <location>
        <begin position="11"/>
        <end position="67"/>
    </location>
</feature>
<dbReference type="InterPro" id="IPR041657">
    <property type="entry name" value="HTH_17"/>
</dbReference>
<reference evidence="3" key="1">
    <citation type="journal article" date="2019" name="Int. J. Syst. Evol. Microbiol.">
        <title>The Global Catalogue of Microorganisms (GCM) 10K type strain sequencing project: providing services to taxonomists for standard genome sequencing and annotation.</title>
        <authorList>
            <consortium name="The Broad Institute Genomics Platform"/>
            <consortium name="The Broad Institute Genome Sequencing Center for Infectious Disease"/>
            <person name="Wu L."/>
            <person name="Ma J."/>
        </authorList>
    </citation>
    <scope>NUCLEOTIDE SEQUENCE [LARGE SCALE GENOMIC DNA]</scope>
    <source>
        <strain evidence="3">JCM 18459</strain>
    </source>
</reference>
<protein>
    <recommendedName>
        <fullName evidence="1">Helix-turn-helix domain-containing protein</fullName>
    </recommendedName>
</protein>
<comment type="caution">
    <text evidence="2">The sequence shown here is derived from an EMBL/GenBank/DDBJ whole genome shotgun (WGS) entry which is preliminary data.</text>
</comment>
<accession>A0ABP9PYK5</accession>
<evidence type="ECO:0000313" key="2">
    <source>
        <dbReference type="EMBL" id="GAA5153788.1"/>
    </source>
</evidence>
<evidence type="ECO:0000259" key="1">
    <source>
        <dbReference type="Pfam" id="PF12728"/>
    </source>
</evidence>
<dbReference type="EMBL" id="BAABKG010000005">
    <property type="protein sequence ID" value="GAA5153788.1"/>
    <property type="molecule type" value="Genomic_DNA"/>
</dbReference>
<name>A0ABP9PYK5_9ACTN</name>
<gene>
    <name evidence="2" type="ORF">GCM10023340_36340</name>
</gene>
<dbReference type="Pfam" id="PF12728">
    <property type="entry name" value="HTH_17"/>
    <property type="match status" value="1"/>
</dbReference>
<dbReference type="Proteomes" id="UP001500221">
    <property type="component" value="Unassembled WGS sequence"/>
</dbReference>
<keyword evidence="3" id="KW-1185">Reference proteome</keyword>